<feature type="active site" description="Nucleophile" evidence="4">
    <location>
        <position position="31"/>
    </location>
</feature>
<sequence>MTVTVIESLDQFRSVINSGKPVVIDFWATWCGPCKAISPIFEKFSEAGEFSGIEFYKVDTDLNDGEIAQEVGIRAMPTFMYFKDGNKIDELVGARPQELEKLVRTALV</sequence>
<keyword evidence="5" id="KW-0676">Redox-active center</keyword>
<dbReference type="AlphaFoldDB" id="A0A9P5YIE0"/>
<comment type="similarity">
    <text evidence="3">Belongs to the thioredoxin family.</text>
</comment>
<dbReference type="FunFam" id="3.40.30.10:FF:000245">
    <property type="entry name" value="Thioredoxin"/>
    <property type="match status" value="1"/>
</dbReference>
<dbReference type="PRINTS" id="PR00421">
    <property type="entry name" value="THIOREDOXIN"/>
</dbReference>
<evidence type="ECO:0000256" key="1">
    <source>
        <dbReference type="ARBA" id="ARBA00020570"/>
    </source>
</evidence>
<evidence type="ECO:0000256" key="3">
    <source>
        <dbReference type="PIRNR" id="PIRNR000077"/>
    </source>
</evidence>
<protein>
    <recommendedName>
        <fullName evidence="1 3">Thioredoxin</fullName>
    </recommendedName>
</protein>
<feature type="site" description="Contributes to redox potential value" evidence="4">
    <location>
        <position position="32"/>
    </location>
</feature>
<keyword evidence="8" id="KW-1185">Reference proteome</keyword>
<organism evidence="7 8">
    <name type="scientific">Collybia nuda</name>
    <dbReference type="NCBI Taxonomy" id="64659"/>
    <lineage>
        <taxon>Eukaryota</taxon>
        <taxon>Fungi</taxon>
        <taxon>Dikarya</taxon>
        <taxon>Basidiomycota</taxon>
        <taxon>Agaricomycotina</taxon>
        <taxon>Agaricomycetes</taxon>
        <taxon>Agaricomycetidae</taxon>
        <taxon>Agaricales</taxon>
        <taxon>Tricholomatineae</taxon>
        <taxon>Clitocybaceae</taxon>
        <taxon>Collybia</taxon>
    </lineage>
</organism>
<dbReference type="SUPFAM" id="SSF52833">
    <property type="entry name" value="Thioredoxin-like"/>
    <property type="match status" value="1"/>
</dbReference>
<feature type="site" description="Deprotonates C-terminal active site Cys" evidence="4">
    <location>
        <position position="25"/>
    </location>
</feature>
<dbReference type="OrthoDB" id="2121326at2759"/>
<evidence type="ECO:0000259" key="6">
    <source>
        <dbReference type="PROSITE" id="PS51352"/>
    </source>
</evidence>
<dbReference type="PIRSF" id="PIRSF000077">
    <property type="entry name" value="Thioredoxin"/>
    <property type="match status" value="1"/>
</dbReference>
<dbReference type="GO" id="GO:0015035">
    <property type="term" value="F:protein-disulfide reductase activity"/>
    <property type="evidence" value="ECO:0007669"/>
    <property type="project" value="InterPro"/>
</dbReference>
<dbReference type="PANTHER" id="PTHR46115">
    <property type="entry name" value="THIOREDOXIN-LIKE PROTEIN 1"/>
    <property type="match status" value="1"/>
</dbReference>
<evidence type="ECO:0000256" key="4">
    <source>
        <dbReference type="PIRSR" id="PIRSR000077-1"/>
    </source>
</evidence>
<dbReference type="PROSITE" id="PS51352">
    <property type="entry name" value="THIOREDOXIN_2"/>
    <property type="match status" value="1"/>
</dbReference>
<dbReference type="InterPro" id="IPR005746">
    <property type="entry name" value="Thioredoxin"/>
</dbReference>
<dbReference type="Gene3D" id="3.40.30.10">
    <property type="entry name" value="Glutaredoxin"/>
    <property type="match status" value="1"/>
</dbReference>
<evidence type="ECO:0000256" key="2">
    <source>
        <dbReference type="ARBA" id="ARBA00023157"/>
    </source>
</evidence>
<evidence type="ECO:0000313" key="7">
    <source>
        <dbReference type="EMBL" id="KAF9469557.1"/>
    </source>
</evidence>
<dbReference type="CDD" id="cd02947">
    <property type="entry name" value="TRX_family"/>
    <property type="match status" value="1"/>
</dbReference>
<dbReference type="Proteomes" id="UP000807353">
    <property type="component" value="Unassembled WGS sequence"/>
</dbReference>
<feature type="active site" description="Nucleophile" evidence="4">
    <location>
        <position position="34"/>
    </location>
</feature>
<name>A0A9P5YIE0_9AGAR</name>
<dbReference type="Pfam" id="PF00085">
    <property type="entry name" value="Thioredoxin"/>
    <property type="match status" value="1"/>
</dbReference>
<keyword evidence="2 5" id="KW-1015">Disulfide bond</keyword>
<feature type="domain" description="Thioredoxin" evidence="6">
    <location>
        <begin position="1"/>
        <end position="108"/>
    </location>
</feature>
<dbReference type="InterPro" id="IPR013766">
    <property type="entry name" value="Thioredoxin_domain"/>
</dbReference>
<feature type="site" description="Contributes to redox potential value" evidence="4">
    <location>
        <position position="33"/>
    </location>
</feature>
<feature type="disulfide bond" description="Redox-active" evidence="5">
    <location>
        <begin position="31"/>
        <end position="34"/>
    </location>
</feature>
<dbReference type="NCBIfam" id="TIGR01068">
    <property type="entry name" value="thioredoxin"/>
    <property type="match status" value="1"/>
</dbReference>
<reference evidence="7" key="1">
    <citation type="submission" date="2020-11" db="EMBL/GenBank/DDBJ databases">
        <authorList>
            <consortium name="DOE Joint Genome Institute"/>
            <person name="Ahrendt S."/>
            <person name="Riley R."/>
            <person name="Andreopoulos W."/>
            <person name="Labutti K."/>
            <person name="Pangilinan J."/>
            <person name="Ruiz-Duenas F.J."/>
            <person name="Barrasa J.M."/>
            <person name="Sanchez-Garcia M."/>
            <person name="Camarero S."/>
            <person name="Miyauchi S."/>
            <person name="Serrano A."/>
            <person name="Linde D."/>
            <person name="Babiker R."/>
            <person name="Drula E."/>
            <person name="Ayuso-Fernandez I."/>
            <person name="Pacheco R."/>
            <person name="Padilla G."/>
            <person name="Ferreira P."/>
            <person name="Barriuso J."/>
            <person name="Kellner H."/>
            <person name="Castanera R."/>
            <person name="Alfaro M."/>
            <person name="Ramirez L."/>
            <person name="Pisabarro A.G."/>
            <person name="Kuo A."/>
            <person name="Tritt A."/>
            <person name="Lipzen A."/>
            <person name="He G."/>
            <person name="Yan M."/>
            <person name="Ng V."/>
            <person name="Cullen D."/>
            <person name="Martin F."/>
            <person name="Rosso M.-N."/>
            <person name="Henrissat B."/>
            <person name="Hibbett D."/>
            <person name="Martinez A.T."/>
            <person name="Grigoriev I.V."/>
        </authorList>
    </citation>
    <scope>NUCLEOTIDE SEQUENCE</scope>
    <source>
        <strain evidence="7">CBS 247.69</strain>
    </source>
</reference>
<dbReference type="PROSITE" id="PS00194">
    <property type="entry name" value="THIOREDOXIN_1"/>
    <property type="match status" value="1"/>
</dbReference>
<dbReference type="InterPro" id="IPR036249">
    <property type="entry name" value="Thioredoxin-like_sf"/>
</dbReference>
<evidence type="ECO:0000256" key="5">
    <source>
        <dbReference type="PIRSR" id="PIRSR000077-4"/>
    </source>
</evidence>
<evidence type="ECO:0000313" key="8">
    <source>
        <dbReference type="Proteomes" id="UP000807353"/>
    </source>
</evidence>
<comment type="caution">
    <text evidence="7">The sequence shown here is derived from an EMBL/GenBank/DDBJ whole genome shotgun (WGS) entry which is preliminary data.</text>
</comment>
<dbReference type="InterPro" id="IPR017937">
    <property type="entry name" value="Thioredoxin_CS"/>
</dbReference>
<dbReference type="EMBL" id="MU150229">
    <property type="protein sequence ID" value="KAF9469557.1"/>
    <property type="molecule type" value="Genomic_DNA"/>
</dbReference>
<accession>A0A9P5YIE0</accession>
<gene>
    <name evidence="7" type="ORF">BDZ94DRAFT_1303261</name>
</gene>
<proteinExistence type="inferred from homology"/>